<feature type="transmembrane region" description="Helical" evidence="2">
    <location>
        <begin position="255"/>
        <end position="284"/>
    </location>
</feature>
<sequence length="489" mass="51019">MSIDPIGFVVLLLGALSMLNGARFAVTALCLSTLLGAAAALQLPALGGSSIQPSHLLVLFLVMTVLLRPVQMQATLASIAYPGPGFWFACYILFSVVSSFFLPRIFAGATLVYSSARDPSGMMSTVAAPLAPGSSNISQSVYLLGDLACFAVVAGLARLGYGRFIARQLIVASIACFAFALIDLATFQIGQAQLLDIIRNANYTMHTAETIHGFKRIVGPFPEASAYGAVALAYFAFTLMLWLERVQSRMAGLATLLIGPTIVLCTSTTAYVAGVFLVCMFVLFCLKRLIGGSATTPHVTFLAITLFFIPCAITALSLVPDAWNSIAGLLTTTVSDKLQSQSGEERTAWNTLALIAFVDTATFGAGLGTVRASSFIAALLSNVGLTGTALFAVFVYSLMRAAGRHKSGDRQTHAIGTAAVMASIAQIGSAAISGSGTDLGLLFSTSAGLAAGCLAEAYVPRHRAPSSPANRRPIEASASPLRAPMFSTP</sequence>
<keyword evidence="4" id="KW-1185">Reference proteome</keyword>
<evidence type="ECO:0000313" key="3">
    <source>
        <dbReference type="EMBL" id="PCK79322.1"/>
    </source>
</evidence>
<reference evidence="3 4" key="1">
    <citation type="submission" date="2017-09" db="EMBL/GenBank/DDBJ databases">
        <title>Comparative genomics of rhizobia isolated from Phaseolus vulgaris in China.</title>
        <authorList>
            <person name="Tong W."/>
        </authorList>
    </citation>
    <scope>NUCLEOTIDE SEQUENCE [LARGE SCALE GENOMIC DNA]</scope>
    <source>
        <strain evidence="3 4">L101</strain>
    </source>
</reference>
<organism evidence="3 4">
    <name type="scientific">Rhizobium sophoriradicis</name>
    <dbReference type="NCBI Taxonomy" id="1535245"/>
    <lineage>
        <taxon>Bacteria</taxon>
        <taxon>Pseudomonadati</taxon>
        <taxon>Pseudomonadota</taxon>
        <taxon>Alphaproteobacteria</taxon>
        <taxon>Hyphomicrobiales</taxon>
        <taxon>Rhizobiaceae</taxon>
        <taxon>Rhizobium/Agrobacterium group</taxon>
        <taxon>Rhizobium</taxon>
    </lineage>
</organism>
<evidence type="ECO:0000256" key="2">
    <source>
        <dbReference type="SAM" id="Phobius"/>
    </source>
</evidence>
<proteinExistence type="predicted"/>
<keyword evidence="2" id="KW-0812">Transmembrane</keyword>
<keyword evidence="2" id="KW-1133">Transmembrane helix</keyword>
<feature type="transmembrane region" description="Helical" evidence="2">
    <location>
        <begin position="375"/>
        <end position="399"/>
    </location>
</feature>
<feature type="transmembrane region" description="Helical" evidence="2">
    <location>
        <begin position="347"/>
        <end position="369"/>
    </location>
</feature>
<feature type="transmembrane region" description="Helical" evidence="2">
    <location>
        <begin position="45"/>
        <end position="67"/>
    </location>
</feature>
<protein>
    <submittedName>
        <fullName evidence="3">Uncharacterized protein</fullName>
    </submittedName>
</protein>
<dbReference type="AlphaFoldDB" id="A0A2A5KQN4"/>
<comment type="caution">
    <text evidence="3">The sequence shown here is derived from an EMBL/GenBank/DDBJ whole genome shotgun (WGS) entry which is preliminary data.</text>
</comment>
<accession>A0A2A5KQN4</accession>
<feature type="transmembrane region" description="Helical" evidence="2">
    <location>
        <begin position="88"/>
        <end position="113"/>
    </location>
</feature>
<gene>
    <name evidence="3" type="ORF">CPT34_20370</name>
</gene>
<evidence type="ECO:0000313" key="4">
    <source>
        <dbReference type="Proteomes" id="UP000218807"/>
    </source>
</evidence>
<dbReference type="Proteomes" id="UP000218807">
    <property type="component" value="Unassembled WGS sequence"/>
</dbReference>
<dbReference type="EMBL" id="NXDM01000020">
    <property type="protein sequence ID" value="PCK79322.1"/>
    <property type="molecule type" value="Genomic_DNA"/>
</dbReference>
<name>A0A2A5KQN4_9HYPH</name>
<keyword evidence="2" id="KW-0472">Membrane</keyword>
<feature type="transmembrane region" description="Helical" evidence="2">
    <location>
        <begin position="169"/>
        <end position="189"/>
    </location>
</feature>
<feature type="transmembrane region" description="Helical" evidence="2">
    <location>
        <begin position="299"/>
        <end position="319"/>
    </location>
</feature>
<feature type="transmembrane region" description="Helical" evidence="2">
    <location>
        <begin position="224"/>
        <end position="243"/>
    </location>
</feature>
<evidence type="ECO:0000256" key="1">
    <source>
        <dbReference type="SAM" id="MobiDB-lite"/>
    </source>
</evidence>
<feature type="region of interest" description="Disordered" evidence="1">
    <location>
        <begin position="462"/>
        <end position="489"/>
    </location>
</feature>
<feature type="transmembrane region" description="Helical" evidence="2">
    <location>
        <begin position="140"/>
        <end position="157"/>
    </location>
</feature>
<dbReference type="RefSeq" id="WP_096763813.1">
    <property type="nucleotide sequence ID" value="NZ_CP104152.1"/>
</dbReference>